<dbReference type="PANTHER" id="PTHR40658">
    <property type="match status" value="1"/>
</dbReference>
<dbReference type="EMBL" id="FMJD01000003">
    <property type="protein sequence ID" value="SCM73272.1"/>
    <property type="molecule type" value="Genomic_DNA"/>
</dbReference>
<dbReference type="Pfam" id="PF08020">
    <property type="entry name" value="DUF1706"/>
    <property type="match status" value="1"/>
</dbReference>
<dbReference type="PANTHER" id="PTHR40658:SF3">
    <property type="entry name" value="CLBS_DFSB FAMILY FOUR-HELIX BUNDLE PROTEIN"/>
    <property type="match status" value="1"/>
</dbReference>
<accession>A0A212L6R8</accession>
<dbReference type="InterPro" id="IPR012550">
    <property type="entry name" value="DUF1706"/>
</dbReference>
<gene>
    <name evidence="1" type="ORF">KL86PLE_110002</name>
</gene>
<sequence>MAIPASKTELANAIRVNYMKLRTDLDSVPEASWREPTLEGHARDTRMSVHDLVAYLTGWCELVLKWHAGRRAGRPVDFPEAGYKWNELGRLAQKFYADHAGLSRQALLDRLDIAKDRILAVVDETENDELYGKPWYESHTFGRMIQFNTSSPFDNARKRLRRWKKENGLR</sequence>
<dbReference type="SUPFAM" id="SSF109854">
    <property type="entry name" value="DinB/YfiT-like putative metalloenzymes"/>
    <property type="match status" value="1"/>
</dbReference>
<dbReference type="AlphaFoldDB" id="A0A212L6R8"/>
<dbReference type="PIRSF" id="PIRSF031551">
    <property type="entry name" value="DUF1706"/>
    <property type="match status" value="1"/>
</dbReference>
<proteinExistence type="predicted"/>
<name>A0A212L6R8_9HYPH</name>
<evidence type="ECO:0008006" key="2">
    <source>
        <dbReference type="Google" id="ProtNLM"/>
    </source>
</evidence>
<dbReference type="InterPro" id="IPR034660">
    <property type="entry name" value="DinB/YfiT-like"/>
</dbReference>
<reference evidence="1" key="1">
    <citation type="submission" date="2016-08" db="EMBL/GenBank/DDBJ databases">
        <authorList>
            <person name="Seilhamer J.J."/>
        </authorList>
    </citation>
    <scope>NUCLEOTIDE SEQUENCE</scope>
    <source>
        <strain evidence="1">86</strain>
    </source>
</reference>
<protein>
    <recommendedName>
        <fullName evidence="2">ClbS/DfsB family four-helix bundle protein</fullName>
    </recommendedName>
</protein>
<dbReference type="Gene3D" id="1.20.120.450">
    <property type="entry name" value="dinb family like domain"/>
    <property type="match status" value="1"/>
</dbReference>
<organism evidence="1">
    <name type="scientific">uncultured Pleomorphomonas sp</name>
    <dbReference type="NCBI Taxonomy" id="442121"/>
    <lineage>
        <taxon>Bacteria</taxon>
        <taxon>Pseudomonadati</taxon>
        <taxon>Pseudomonadota</taxon>
        <taxon>Alphaproteobacteria</taxon>
        <taxon>Hyphomicrobiales</taxon>
        <taxon>Pleomorphomonadaceae</taxon>
        <taxon>Pleomorphomonas</taxon>
        <taxon>environmental samples</taxon>
    </lineage>
</organism>
<dbReference type="RefSeq" id="WP_288199430.1">
    <property type="nucleotide sequence ID" value="NZ_LT608334.1"/>
</dbReference>
<evidence type="ECO:0000313" key="1">
    <source>
        <dbReference type="EMBL" id="SCM73272.1"/>
    </source>
</evidence>